<dbReference type="InterPro" id="IPR002931">
    <property type="entry name" value="Transglutaminase-like"/>
</dbReference>
<dbReference type="eggNOG" id="COG1305">
    <property type="taxonomic scope" value="Bacteria"/>
</dbReference>
<dbReference type="Gene3D" id="3.10.620.30">
    <property type="match status" value="1"/>
</dbReference>
<keyword evidence="1" id="KW-0472">Membrane</keyword>
<evidence type="ECO:0000259" key="2">
    <source>
        <dbReference type="SMART" id="SM00460"/>
    </source>
</evidence>
<dbReference type="Pfam" id="PF11992">
    <property type="entry name" value="TgpA_N"/>
    <property type="match status" value="1"/>
</dbReference>
<dbReference type="STRING" id="48664.BER92_14060"/>
<dbReference type="EMBL" id="LT853882">
    <property type="protein sequence ID" value="SMQ98342.1"/>
    <property type="molecule type" value="Genomic_DNA"/>
</dbReference>
<dbReference type="EMBL" id="LT853885">
    <property type="protein sequence ID" value="SMR04193.1"/>
    <property type="molecule type" value="Genomic_DNA"/>
</dbReference>
<keyword evidence="1" id="KW-0812">Transmembrane</keyword>
<dbReference type="KEGG" id="xfr:BER92_14060"/>
<evidence type="ECO:0000313" key="6">
    <source>
        <dbReference type="Proteomes" id="UP000195953"/>
    </source>
</evidence>
<keyword evidence="1" id="KW-1133">Transmembrane helix</keyword>
<dbReference type="Pfam" id="PF01841">
    <property type="entry name" value="Transglut_core"/>
    <property type="match status" value="1"/>
</dbReference>
<dbReference type="GO" id="GO:0003810">
    <property type="term" value="F:protein-glutamine gamma-glutamyltransferase activity"/>
    <property type="evidence" value="ECO:0007669"/>
    <property type="project" value="UniProtKB-EC"/>
</dbReference>
<sequence length="651" mass="71790">MTEPSLPISQAGRSWVLVTSWLALAPLLLQLPGMLAATIAIAAVLVGVLSWRGTLMAPVRLLLVVAMLAAVYWQIGMRFGRDTGCAVLASMLAIKASELRTLRDARSLLGFALFAPFAAFLLDQGPATIGLALLAVVSALLSMQRLADEEHRTGTPALRQQLRGIGKLVVIGVPLALASFWLLPRLSSPLWGVPERALARPGLSDNMSPGEWIDLMADDSPALRVQFTGKAPPPQQRYWRGPVMWDFDGRTWKRAHWTGRGQPASVTAGAQTYRYRLDYEPTDRRQLVSLDLPTQAVANAELSPDYELFAQRPLSALTRWDLQSAPPARFDIDLPDPLRKRALALPPAFNPRTVALARQWRAEAGDNNDDAVVQRALQWITREFAYTLDTPLLGRNSVDEFLFQQKAGFCEHFSSSFVVLMRAAGLPARVVTGYAGGIYNGLGNYWVVRRMDAHAWTEVWLAGRGWVRVDPTAAVAPERIYDTLDDRLQIGGGGNFAEIGVWASLGQVSDLLRRGWNDLVLSFNADRQRQLLQPFGIDRLGTSQLAAIFGVFAVSALAWMGWLLARGERERDPLLRAWHRLGRRYGKLALAREPHEPAIAWAQRVARARPNTALLALSQRFAAARYAGADSDSASLLKDLLQHRPRTGASS</sequence>
<reference evidence="3 5" key="2">
    <citation type="submission" date="2017-05" db="EMBL/GenBank/DDBJ databases">
        <authorList>
            <person name="Blom J."/>
        </authorList>
    </citation>
    <scope>NUCLEOTIDE SEQUENCE [LARGE SCALE GENOMIC DNA]</scope>
    <source>
        <strain evidence="3">PD885</strain>
    </source>
</reference>
<dbReference type="Proteomes" id="UP000195953">
    <property type="component" value="Chromosome 1"/>
</dbReference>
<dbReference type="Proteomes" id="UP000195877">
    <property type="component" value="Chromosome 1"/>
</dbReference>
<dbReference type="GeneID" id="61893508"/>
<dbReference type="RefSeq" id="WP_002814342.1">
    <property type="nucleotide sequence ID" value="NZ_CP016830.1"/>
</dbReference>
<dbReference type="OrthoDB" id="9804872at2"/>
<dbReference type="PANTHER" id="PTHR42736">
    <property type="entry name" value="PROTEIN-GLUTAMINE GAMMA-GLUTAMYLTRANSFERASE"/>
    <property type="match status" value="1"/>
</dbReference>
<evidence type="ECO:0000256" key="1">
    <source>
        <dbReference type="SAM" id="Phobius"/>
    </source>
</evidence>
<organism evidence="4 6">
    <name type="scientific">Xanthomonas fragariae</name>
    <dbReference type="NCBI Taxonomy" id="48664"/>
    <lineage>
        <taxon>Bacteria</taxon>
        <taxon>Pseudomonadati</taxon>
        <taxon>Pseudomonadota</taxon>
        <taxon>Gammaproteobacteria</taxon>
        <taxon>Lysobacterales</taxon>
        <taxon>Lysobacteraceae</taxon>
        <taxon>Xanthomonas</taxon>
    </lineage>
</organism>
<dbReference type="InterPro" id="IPR021878">
    <property type="entry name" value="TgpA_N"/>
</dbReference>
<protein>
    <submittedName>
        <fullName evidence="3">Protein-glutamine gamma-glutamyltransferase</fullName>
        <ecNumber evidence="3">2.3.2.13</ecNumber>
    </submittedName>
    <submittedName>
        <fullName evidence="4">Transglutaminase</fullName>
    </submittedName>
</protein>
<dbReference type="InterPro" id="IPR052901">
    <property type="entry name" value="Bact_TGase-like"/>
</dbReference>
<reference evidence="4 6" key="1">
    <citation type="submission" date="2017-05" db="EMBL/GenBank/DDBJ databases">
        <authorList>
            <person name="Song R."/>
            <person name="Chenine A.L."/>
            <person name="Ruprecht R.M."/>
        </authorList>
    </citation>
    <scope>NUCLEOTIDE SEQUENCE [LARGE SCALE GENOMIC DNA]</scope>
    <source>
        <strain evidence="4">PD5205</strain>
    </source>
</reference>
<dbReference type="PANTHER" id="PTHR42736:SF1">
    <property type="entry name" value="PROTEIN-GLUTAMINE GAMMA-GLUTAMYLTRANSFERASE"/>
    <property type="match status" value="1"/>
</dbReference>
<feature type="transmembrane region" description="Helical" evidence="1">
    <location>
        <begin position="545"/>
        <end position="565"/>
    </location>
</feature>
<keyword evidence="5" id="KW-1185">Reference proteome</keyword>
<gene>
    <name evidence="3" type="primary">tgpA</name>
    <name evidence="4" type="ORF">PD5205_02904</name>
    <name evidence="3" type="ORF">PD885_01090</name>
</gene>
<dbReference type="AlphaFoldDB" id="A0A1Y6H944"/>
<proteinExistence type="predicted"/>
<feature type="transmembrane region" description="Helical" evidence="1">
    <location>
        <begin position="127"/>
        <end position="143"/>
    </location>
</feature>
<dbReference type="SMART" id="SM00460">
    <property type="entry name" value="TGc"/>
    <property type="match status" value="1"/>
</dbReference>
<evidence type="ECO:0000313" key="3">
    <source>
        <dbReference type="EMBL" id="SMQ98342.1"/>
    </source>
</evidence>
<name>A0A1Y6H944_9XANT</name>
<evidence type="ECO:0000313" key="4">
    <source>
        <dbReference type="EMBL" id="SMR04193.1"/>
    </source>
</evidence>
<keyword evidence="3" id="KW-0012">Acyltransferase</keyword>
<evidence type="ECO:0000313" key="5">
    <source>
        <dbReference type="Proteomes" id="UP000195877"/>
    </source>
</evidence>
<dbReference type="InterPro" id="IPR038765">
    <property type="entry name" value="Papain-like_cys_pep_sf"/>
</dbReference>
<feature type="transmembrane region" description="Helical" evidence="1">
    <location>
        <begin position="21"/>
        <end position="49"/>
    </location>
</feature>
<feature type="domain" description="Transglutaminase-like" evidence="2">
    <location>
        <begin position="402"/>
        <end position="473"/>
    </location>
</feature>
<feature type="transmembrane region" description="Helical" evidence="1">
    <location>
        <begin position="164"/>
        <end position="183"/>
    </location>
</feature>
<dbReference type="SUPFAM" id="SSF54001">
    <property type="entry name" value="Cysteine proteinases"/>
    <property type="match status" value="1"/>
</dbReference>
<accession>A0A1Y6H944</accession>
<keyword evidence="3" id="KW-0808">Transferase</keyword>
<dbReference type="EC" id="2.3.2.13" evidence="3"/>
<feature type="transmembrane region" description="Helical" evidence="1">
    <location>
        <begin position="55"/>
        <end position="73"/>
    </location>
</feature>